<dbReference type="Gene3D" id="3.40.50.720">
    <property type="entry name" value="NAD(P)-binding Rossmann-like Domain"/>
    <property type="match status" value="1"/>
</dbReference>
<feature type="domain" description="Ketoreductase" evidence="5">
    <location>
        <begin position="9"/>
        <end position="189"/>
    </location>
</feature>
<organism evidence="6 7">
    <name type="scientific">Paraconiothyrium brasiliense</name>
    <dbReference type="NCBI Taxonomy" id="300254"/>
    <lineage>
        <taxon>Eukaryota</taxon>
        <taxon>Fungi</taxon>
        <taxon>Dikarya</taxon>
        <taxon>Ascomycota</taxon>
        <taxon>Pezizomycotina</taxon>
        <taxon>Dothideomycetes</taxon>
        <taxon>Pleosporomycetidae</taxon>
        <taxon>Pleosporales</taxon>
        <taxon>Massarineae</taxon>
        <taxon>Didymosphaeriaceae</taxon>
        <taxon>Paraconiothyrium</taxon>
    </lineage>
</organism>
<evidence type="ECO:0000256" key="2">
    <source>
        <dbReference type="ARBA" id="ARBA00023002"/>
    </source>
</evidence>
<evidence type="ECO:0000256" key="1">
    <source>
        <dbReference type="ARBA" id="ARBA00006484"/>
    </source>
</evidence>
<evidence type="ECO:0000313" key="7">
    <source>
        <dbReference type="Proteomes" id="UP001521785"/>
    </source>
</evidence>
<reference evidence="6 7" key="1">
    <citation type="submission" date="2024-02" db="EMBL/GenBank/DDBJ databases">
        <title>De novo assembly and annotation of 12 fungi associated with fruit tree decline syndrome in Ontario, Canada.</title>
        <authorList>
            <person name="Sulman M."/>
            <person name="Ellouze W."/>
            <person name="Ilyukhin E."/>
        </authorList>
    </citation>
    <scope>NUCLEOTIDE SEQUENCE [LARGE SCALE GENOMIC DNA]</scope>
    <source>
        <strain evidence="6 7">M42-189</strain>
    </source>
</reference>
<gene>
    <name evidence="6" type="ORF">SLS60_007748</name>
</gene>
<keyword evidence="7" id="KW-1185">Reference proteome</keyword>
<dbReference type="PRINTS" id="PR00080">
    <property type="entry name" value="SDRFAMILY"/>
</dbReference>
<feature type="compositionally biased region" description="Basic and acidic residues" evidence="4">
    <location>
        <begin position="194"/>
        <end position="209"/>
    </location>
</feature>
<dbReference type="EMBL" id="JAKJXO020000011">
    <property type="protein sequence ID" value="KAL1598608.1"/>
    <property type="molecule type" value="Genomic_DNA"/>
</dbReference>
<dbReference type="PANTHER" id="PTHR44196:SF1">
    <property type="entry name" value="DEHYDROGENASE_REDUCTASE SDR FAMILY MEMBER 7B"/>
    <property type="match status" value="1"/>
</dbReference>
<dbReference type="PANTHER" id="PTHR44196">
    <property type="entry name" value="DEHYDROGENASE/REDUCTASE SDR FAMILY MEMBER 7B"/>
    <property type="match status" value="1"/>
</dbReference>
<dbReference type="Pfam" id="PF00106">
    <property type="entry name" value="adh_short"/>
    <property type="match status" value="1"/>
</dbReference>
<keyword evidence="2" id="KW-0560">Oxidoreductase</keyword>
<evidence type="ECO:0000259" key="5">
    <source>
        <dbReference type="SMART" id="SM00822"/>
    </source>
</evidence>
<sequence>MSAKTYEFKTAVVTGGGGGIGKALSQQLMKDGKKVIIVGRTESTLKETAKDIGATAYYVLDTGDIRSIPKFVQKLISEHPDVDCLINNAGVQRPLDLSRQDPGEFLEKADQEIDINIRGPMHLILQLLKHFRSKPNALIVNVSSVLGFVPFSVINPVYCATKSWMHFWSMSLRKQLEGEGMSVVEIAPPMVATDLHRERENPDDNKKEQAPQTMTTDEFVDEVIQKWKKGDTLITAGPGNKIISTWKDSMQPLYETMTH</sequence>
<proteinExistence type="inferred from homology"/>
<comment type="similarity">
    <text evidence="1 3">Belongs to the short-chain dehydrogenases/reductases (SDR) family.</text>
</comment>
<dbReference type="CDD" id="cd05370">
    <property type="entry name" value="SDR_c2"/>
    <property type="match status" value="1"/>
</dbReference>
<evidence type="ECO:0000256" key="3">
    <source>
        <dbReference type="RuleBase" id="RU000363"/>
    </source>
</evidence>
<evidence type="ECO:0000313" key="6">
    <source>
        <dbReference type="EMBL" id="KAL1598608.1"/>
    </source>
</evidence>
<dbReference type="SMART" id="SM00822">
    <property type="entry name" value="PKS_KR"/>
    <property type="match status" value="1"/>
</dbReference>
<dbReference type="InterPro" id="IPR057326">
    <property type="entry name" value="KR_dom"/>
</dbReference>
<dbReference type="SUPFAM" id="SSF51735">
    <property type="entry name" value="NAD(P)-binding Rossmann-fold domains"/>
    <property type="match status" value="1"/>
</dbReference>
<evidence type="ECO:0000256" key="4">
    <source>
        <dbReference type="SAM" id="MobiDB-lite"/>
    </source>
</evidence>
<dbReference type="InterPro" id="IPR036291">
    <property type="entry name" value="NAD(P)-bd_dom_sf"/>
</dbReference>
<dbReference type="InterPro" id="IPR002347">
    <property type="entry name" value="SDR_fam"/>
</dbReference>
<dbReference type="PRINTS" id="PR00081">
    <property type="entry name" value="GDHRDH"/>
</dbReference>
<name>A0ABR3R2W5_9PLEO</name>
<dbReference type="Proteomes" id="UP001521785">
    <property type="component" value="Unassembled WGS sequence"/>
</dbReference>
<accession>A0ABR3R2W5</accession>
<protein>
    <recommendedName>
        <fullName evidence="5">Ketoreductase domain-containing protein</fullName>
    </recommendedName>
</protein>
<feature type="region of interest" description="Disordered" evidence="4">
    <location>
        <begin position="194"/>
        <end position="215"/>
    </location>
</feature>
<comment type="caution">
    <text evidence="6">The sequence shown here is derived from an EMBL/GenBank/DDBJ whole genome shotgun (WGS) entry which is preliminary data.</text>
</comment>